<keyword evidence="5" id="KW-0143">Chaperone</keyword>
<gene>
    <name evidence="8" type="ORF">QZM52_25715</name>
</gene>
<evidence type="ECO:0000256" key="6">
    <source>
        <dbReference type="SAM" id="SignalP"/>
    </source>
</evidence>
<organism evidence="8 9">
    <name type="scientific">Burkholderia metallica</name>
    <dbReference type="NCBI Taxonomy" id="488729"/>
    <lineage>
        <taxon>Bacteria</taxon>
        <taxon>Pseudomonadati</taxon>
        <taxon>Pseudomonadota</taxon>
        <taxon>Betaproteobacteria</taxon>
        <taxon>Burkholderiales</taxon>
        <taxon>Burkholderiaceae</taxon>
        <taxon>Burkholderia</taxon>
        <taxon>Burkholderia cepacia complex</taxon>
    </lineage>
</organism>
<protein>
    <submittedName>
        <fullName evidence="8">Fimbria/pilus chaperone family protein</fullName>
    </submittedName>
</protein>
<sequence length="232" mass="25199">MKRVVSLAISMLLTPCMFVGHAAASGMQPETSIVVLDETEGETTLNVKNTESRPALLHASIEDIPEDPEPLVVLTPPVARVEGGDTQLVRFVSVAQTPVTTQRLKRVLLEGIPQQEAGSAKITVTVRHNLPLIIHPKGLAKHRKPWTLLKWTQHGDTLRVTNDSAYVVRLAQNVRLNPSAQRLELPRPYILSGETLSLTGASPAIQSVTLFPATVYGIAVDSYDAPLVTSRP</sequence>
<dbReference type="InterPro" id="IPR008962">
    <property type="entry name" value="PapD-like_sf"/>
</dbReference>
<dbReference type="PANTHER" id="PTHR30251:SF3">
    <property type="entry name" value="FIMBRIAL CHAPARONE PROTEIN"/>
    <property type="match status" value="1"/>
</dbReference>
<dbReference type="RefSeq" id="WP_301756766.1">
    <property type="nucleotide sequence ID" value="NZ_JAUJSQ010000011.1"/>
</dbReference>
<dbReference type="SUPFAM" id="SSF49354">
    <property type="entry name" value="PapD-like"/>
    <property type="match status" value="1"/>
</dbReference>
<dbReference type="Gene3D" id="2.60.40.10">
    <property type="entry name" value="Immunoglobulins"/>
    <property type="match status" value="1"/>
</dbReference>
<feature type="chain" id="PRO_5046077173" evidence="6">
    <location>
        <begin position="23"/>
        <end position="232"/>
    </location>
</feature>
<proteinExistence type="inferred from homology"/>
<dbReference type="InterPro" id="IPR013783">
    <property type="entry name" value="Ig-like_fold"/>
</dbReference>
<dbReference type="InterPro" id="IPR050643">
    <property type="entry name" value="Periplasmic_pilus_chap"/>
</dbReference>
<dbReference type="Proteomes" id="UP001171606">
    <property type="component" value="Unassembled WGS sequence"/>
</dbReference>
<keyword evidence="3 6" id="KW-0732">Signal</keyword>
<dbReference type="SUPFAM" id="SSF49584">
    <property type="entry name" value="Periplasmic chaperone C-domain"/>
    <property type="match status" value="1"/>
</dbReference>
<evidence type="ECO:0000256" key="5">
    <source>
        <dbReference type="ARBA" id="ARBA00023186"/>
    </source>
</evidence>
<comment type="similarity">
    <text evidence="2">Belongs to the periplasmic pilus chaperone family.</text>
</comment>
<keyword evidence="9" id="KW-1185">Reference proteome</keyword>
<comment type="caution">
    <text evidence="8">The sequence shown here is derived from an EMBL/GenBank/DDBJ whole genome shotgun (WGS) entry which is preliminary data.</text>
</comment>
<keyword evidence="4" id="KW-0574">Periplasm</keyword>
<evidence type="ECO:0000256" key="4">
    <source>
        <dbReference type="ARBA" id="ARBA00022764"/>
    </source>
</evidence>
<evidence type="ECO:0000313" key="8">
    <source>
        <dbReference type="EMBL" id="MDN7934680.1"/>
    </source>
</evidence>
<dbReference type="InterPro" id="IPR016147">
    <property type="entry name" value="Pili_assmbl_chaperone_N"/>
</dbReference>
<reference evidence="8" key="1">
    <citation type="submission" date="2023-07" db="EMBL/GenBank/DDBJ databases">
        <title>A collection of bacterial strains from the Burkholderia cepacia Research Laboratory and Repository.</title>
        <authorList>
            <person name="Lipuma J."/>
            <person name="Spilker T."/>
            <person name="Caverly L."/>
        </authorList>
    </citation>
    <scope>NUCLEOTIDE SEQUENCE</scope>
    <source>
        <strain evidence="8">AU42020</strain>
    </source>
</reference>
<feature type="signal peptide" evidence="6">
    <location>
        <begin position="1"/>
        <end position="22"/>
    </location>
</feature>
<evidence type="ECO:0000313" key="9">
    <source>
        <dbReference type="Proteomes" id="UP001171606"/>
    </source>
</evidence>
<dbReference type="PANTHER" id="PTHR30251">
    <property type="entry name" value="PILUS ASSEMBLY CHAPERONE"/>
    <property type="match status" value="1"/>
</dbReference>
<name>A0ABT8PHT7_9BURK</name>
<dbReference type="PRINTS" id="PR00969">
    <property type="entry name" value="CHAPERONPILI"/>
</dbReference>
<dbReference type="InterPro" id="IPR036316">
    <property type="entry name" value="Pili_assmbl_chap_C_dom_sf"/>
</dbReference>
<comment type="subcellular location">
    <subcellularLocation>
        <location evidence="1">Periplasm</location>
    </subcellularLocation>
</comment>
<dbReference type="EMBL" id="JAUJSQ010000011">
    <property type="protein sequence ID" value="MDN7934680.1"/>
    <property type="molecule type" value="Genomic_DNA"/>
</dbReference>
<evidence type="ECO:0000259" key="7">
    <source>
        <dbReference type="Pfam" id="PF00345"/>
    </source>
</evidence>
<evidence type="ECO:0000256" key="2">
    <source>
        <dbReference type="ARBA" id="ARBA00007399"/>
    </source>
</evidence>
<dbReference type="NCBIfam" id="NF007392">
    <property type="entry name" value="PRK09918.1"/>
    <property type="match status" value="1"/>
</dbReference>
<evidence type="ECO:0000256" key="3">
    <source>
        <dbReference type="ARBA" id="ARBA00022729"/>
    </source>
</evidence>
<dbReference type="Pfam" id="PF00345">
    <property type="entry name" value="PapD_N"/>
    <property type="match status" value="1"/>
</dbReference>
<accession>A0ABT8PHT7</accession>
<evidence type="ECO:0000256" key="1">
    <source>
        <dbReference type="ARBA" id="ARBA00004418"/>
    </source>
</evidence>
<feature type="domain" description="Pili assembly chaperone N-terminal" evidence="7">
    <location>
        <begin position="26"/>
        <end position="139"/>
    </location>
</feature>
<dbReference type="InterPro" id="IPR001829">
    <property type="entry name" value="Pili_assmbl_chaperone_bac"/>
</dbReference>